<dbReference type="GO" id="GO:0032216">
    <property type="term" value="F:glucosaminyl-phosphatidylinositol O-acyltransferase activity"/>
    <property type="evidence" value="ECO:0000318"/>
    <property type="project" value="GO_Central"/>
</dbReference>
<dbReference type="OMA" id="GLYVMQP"/>
<comment type="function">
    <text evidence="5">A acetyltransferase, which acetylates the inositol ring of phosphatidylinositol during biosynthesis of GPI-anchor.</text>
</comment>
<evidence type="ECO:0000256" key="5">
    <source>
        <dbReference type="RuleBase" id="RU280819"/>
    </source>
</evidence>
<dbReference type="PhylomeDB" id="D6WM59"/>
<keyword evidence="2 5" id="KW-0812">Transmembrane</keyword>
<evidence type="ECO:0000256" key="3">
    <source>
        <dbReference type="ARBA" id="ARBA00022989"/>
    </source>
</evidence>
<dbReference type="InParanoid" id="D6WM59"/>
<evidence type="ECO:0000313" key="7">
    <source>
        <dbReference type="Proteomes" id="UP000007266"/>
    </source>
</evidence>
<dbReference type="InterPro" id="IPR009447">
    <property type="entry name" value="PIGW/GWT1"/>
</dbReference>
<dbReference type="OrthoDB" id="15270at2759"/>
<dbReference type="UniPathway" id="UPA00196"/>
<evidence type="ECO:0000256" key="1">
    <source>
        <dbReference type="ARBA" id="ARBA00004141"/>
    </source>
</evidence>
<evidence type="ECO:0000256" key="4">
    <source>
        <dbReference type="ARBA" id="ARBA00023136"/>
    </source>
</evidence>
<feature type="transmembrane region" description="Helical" evidence="5">
    <location>
        <begin position="117"/>
        <end position="135"/>
    </location>
</feature>
<dbReference type="PANTHER" id="PTHR20661:SF0">
    <property type="entry name" value="PHOSPHATIDYLINOSITOL-GLYCAN BIOSYNTHESIS CLASS W PROTEIN"/>
    <property type="match status" value="1"/>
</dbReference>
<feature type="transmembrane region" description="Helical" evidence="5">
    <location>
        <begin position="411"/>
        <end position="432"/>
    </location>
</feature>
<evidence type="ECO:0000256" key="2">
    <source>
        <dbReference type="ARBA" id="ARBA00022692"/>
    </source>
</evidence>
<dbReference type="GO" id="GO:0006506">
    <property type="term" value="P:GPI anchor biosynthetic process"/>
    <property type="evidence" value="ECO:0000318"/>
    <property type="project" value="GO_Central"/>
</dbReference>
<keyword evidence="7" id="KW-1185">Reference proteome</keyword>
<keyword evidence="5" id="KW-0337">GPI-anchor biosynthesis</keyword>
<dbReference type="PIRSF" id="PIRSF017321">
    <property type="entry name" value="GWT1"/>
    <property type="match status" value="1"/>
</dbReference>
<sequence>MSKSQRDHLMHSTGTTPYEIIGVILPSLFYTTITTIIVTLLQTRPKNLPLQFTIEFLTLVLPIILNVTVLSDYTFELLSTFLIITLSLILWLRGSKPLSAKPPQAPLTHDYITNSRSTINIISVIAILAVDFLIFPRRFAKTKTYGYSLMDVGVGLFIFSNGIVDAGRTDLGRSLKGAVPLLVLGVGRFFGTKLLGYHVPVTEYGVHWNFFISLAVIKIVVSLVFSVIEVKYIFINATLLLLSHESLLQGGLKNFVMDDHKRSNFLTANREGIISCFGYVSLYMFSANFSYFVGLKKGGEGVKKTVIKFVFLATLMLFLSQIWQKYCGISRKLANSAYCFWVLFIGIFMTGLYYIFAKILEDTFRNKLHVNLQLPLIFQAINYNGLVFFLVSNLLTGLVNVLCDTLQVSSVVSLGIITVYMLVNCAIVCVLFTKQIKLKL</sequence>
<dbReference type="eggNOG" id="KOG0411">
    <property type="taxonomic scope" value="Eukaryota"/>
</dbReference>
<keyword evidence="5" id="KW-0256">Endoplasmic reticulum</keyword>
<reference evidence="6 7" key="2">
    <citation type="journal article" date="2010" name="Nucleic Acids Res.">
        <title>BeetleBase in 2010: revisions to provide comprehensive genomic information for Tribolium castaneum.</title>
        <authorList>
            <person name="Kim H.S."/>
            <person name="Murphy T."/>
            <person name="Xia J."/>
            <person name="Caragea D."/>
            <person name="Park Y."/>
            <person name="Beeman R.W."/>
            <person name="Lorenzen M.D."/>
            <person name="Butcher S."/>
            <person name="Manak J.R."/>
            <person name="Brown S.J."/>
        </authorList>
    </citation>
    <scope>GENOME REANNOTATION</scope>
    <source>
        <strain evidence="6 7">Georgia GA2</strain>
    </source>
</reference>
<dbReference type="AlphaFoldDB" id="D6WM59"/>
<gene>
    <name evidence="6" type="primary">AUGUSTUS-3.0.2_14480</name>
    <name evidence="6" type="ORF">TcasGA2_TC014480</name>
</gene>
<dbReference type="HOGENOM" id="CLU_020802_2_1_1"/>
<feature type="transmembrane region" description="Helical" evidence="5">
    <location>
        <begin position="272"/>
        <end position="293"/>
    </location>
</feature>
<dbReference type="KEGG" id="tca:107397980"/>
<feature type="transmembrane region" description="Helical" evidence="5">
    <location>
        <begin position="205"/>
        <end position="225"/>
    </location>
</feature>
<accession>D6WM59</accession>
<comment type="similarity">
    <text evidence="5">Belongs to the PIGW family.</text>
</comment>
<protein>
    <recommendedName>
        <fullName evidence="5">Phosphatidylinositol-glycan biosynthesis class W protein</fullName>
        <ecNumber evidence="5">2.3.-.-</ecNumber>
    </recommendedName>
</protein>
<dbReference type="Pfam" id="PF06423">
    <property type="entry name" value="GWT1"/>
    <property type="match status" value="1"/>
</dbReference>
<reference evidence="6 7" key="1">
    <citation type="journal article" date="2008" name="Nature">
        <title>The genome of the model beetle and pest Tribolium castaneum.</title>
        <authorList>
            <consortium name="Tribolium Genome Sequencing Consortium"/>
            <person name="Richards S."/>
            <person name="Gibbs R.A."/>
            <person name="Weinstock G.M."/>
            <person name="Brown S.J."/>
            <person name="Denell R."/>
            <person name="Beeman R.W."/>
            <person name="Gibbs R."/>
            <person name="Beeman R.W."/>
            <person name="Brown S.J."/>
            <person name="Bucher G."/>
            <person name="Friedrich M."/>
            <person name="Grimmelikhuijzen C.J."/>
            <person name="Klingler M."/>
            <person name="Lorenzen M."/>
            <person name="Richards S."/>
            <person name="Roth S."/>
            <person name="Schroder R."/>
            <person name="Tautz D."/>
            <person name="Zdobnov E.M."/>
            <person name="Muzny D."/>
            <person name="Gibbs R.A."/>
            <person name="Weinstock G.M."/>
            <person name="Attaway T."/>
            <person name="Bell S."/>
            <person name="Buhay C.J."/>
            <person name="Chandrabose M.N."/>
            <person name="Chavez D."/>
            <person name="Clerk-Blankenburg K.P."/>
            <person name="Cree A."/>
            <person name="Dao M."/>
            <person name="Davis C."/>
            <person name="Chacko J."/>
            <person name="Dinh H."/>
            <person name="Dugan-Rocha S."/>
            <person name="Fowler G."/>
            <person name="Garner T.T."/>
            <person name="Garnes J."/>
            <person name="Gnirke A."/>
            <person name="Hawes A."/>
            <person name="Hernandez J."/>
            <person name="Hines S."/>
            <person name="Holder M."/>
            <person name="Hume J."/>
            <person name="Jhangiani S.N."/>
            <person name="Joshi V."/>
            <person name="Khan Z.M."/>
            <person name="Jackson L."/>
            <person name="Kovar C."/>
            <person name="Kowis A."/>
            <person name="Lee S."/>
            <person name="Lewis L.R."/>
            <person name="Margolis J."/>
            <person name="Morgan M."/>
            <person name="Nazareth L.V."/>
            <person name="Nguyen N."/>
            <person name="Okwuonu G."/>
            <person name="Parker D."/>
            <person name="Richards S."/>
            <person name="Ruiz S.J."/>
            <person name="Santibanez J."/>
            <person name="Savard J."/>
            <person name="Scherer S.E."/>
            <person name="Schneider B."/>
            <person name="Sodergren E."/>
            <person name="Tautz D."/>
            <person name="Vattahil S."/>
            <person name="Villasana D."/>
            <person name="White C.S."/>
            <person name="Wright R."/>
            <person name="Park Y."/>
            <person name="Beeman R.W."/>
            <person name="Lord J."/>
            <person name="Oppert B."/>
            <person name="Lorenzen M."/>
            <person name="Brown S."/>
            <person name="Wang L."/>
            <person name="Savard J."/>
            <person name="Tautz D."/>
            <person name="Richards S."/>
            <person name="Weinstock G."/>
            <person name="Gibbs R.A."/>
            <person name="Liu Y."/>
            <person name="Worley K."/>
            <person name="Weinstock G."/>
            <person name="Elsik C.G."/>
            <person name="Reese J.T."/>
            <person name="Elhaik E."/>
            <person name="Landan G."/>
            <person name="Graur D."/>
            <person name="Arensburger P."/>
            <person name="Atkinson P."/>
            <person name="Beeman R.W."/>
            <person name="Beidler J."/>
            <person name="Brown S.J."/>
            <person name="Demuth J.P."/>
            <person name="Drury D.W."/>
            <person name="Du Y.Z."/>
            <person name="Fujiwara H."/>
            <person name="Lorenzen M."/>
            <person name="Maselli V."/>
            <person name="Osanai M."/>
            <person name="Park Y."/>
            <person name="Robertson H.M."/>
            <person name="Tu Z."/>
            <person name="Wang J.J."/>
            <person name="Wang S."/>
            <person name="Richards S."/>
            <person name="Song H."/>
            <person name="Zhang L."/>
            <person name="Sodergren E."/>
            <person name="Werner D."/>
            <person name="Stanke M."/>
            <person name="Morgenstern B."/>
            <person name="Solovyev V."/>
            <person name="Kosarev P."/>
            <person name="Brown G."/>
            <person name="Chen H.C."/>
            <person name="Ermolaeva O."/>
            <person name="Hlavina W."/>
            <person name="Kapustin Y."/>
            <person name="Kiryutin B."/>
            <person name="Kitts P."/>
            <person name="Maglott D."/>
            <person name="Pruitt K."/>
            <person name="Sapojnikov V."/>
            <person name="Souvorov A."/>
            <person name="Mackey A.J."/>
            <person name="Waterhouse R.M."/>
            <person name="Wyder S."/>
            <person name="Zdobnov E.M."/>
            <person name="Zdobnov E.M."/>
            <person name="Wyder S."/>
            <person name="Kriventseva E.V."/>
            <person name="Kadowaki T."/>
            <person name="Bork P."/>
            <person name="Aranda M."/>
            <person name="Bao R."/>
            <person name="Beermann A."/>
            <person name="Berns N."/>
            <person name="Bolognesi R."/>
            <person name="Bonneton F."/>
            <person name="Bopp D."/>
            <person name="Brown S.J."/>
            <person name="Bucher G."/>
            <person name="Butts T."/>
            <person name="Chaumot A."/>
            <person name="Denell R.E."/>
            <person name="Ferrier D.E."/>
            <person name="Friedrich M."/>
            <person name="Gordon C.M."/>
            <person name="Jindra M."/>
            <person name="Klingler M."/>
            <person name="Lan Q."/>
            <person name="Lattorff H.M."/>
            <person name="Laudet V."/>
            <person name="von Levetsow C."/>
            <person name="Liu Z."/>
            <person name="Lutz R."/>
            <person name="Lynch J.A."/>
            <person name="da Fonseca R.N."/>
            <person name="Posnien N."/>
            <person name="Reuter R."/>
            <person name="Roth S."/>
            <person name="Savard J."/>
            <person name="Schinko J.B."/>
            <person name="Schmitt C."/>
            <person name="Schoppmeier M."/>
            <person name="Schroder R."/>
            <person name="Shippy T.D."/>
            <person name="Simonnet F."/>
            <person name="Marques-Souza H."/>
            <person name="Tautz D."/>
            <person name="Tomoyasu Y."/>
            <person name="Trauner J."/>
            <person name="Van der Zee M."/>
            <person name="Vervoort M."/>
            <person name="Wittkopp N."/>
            <person name="Wimmer E.A."/>
            <person name="Yang X."/>
            <person name="Jones A.K."/>
            <person name="Sattelle D.B."/>
            <person name="Ebert P.R."/>
            <person name="Nelson D."/>
            <person name="Scott J.G."/>
            <person name="Beeman R.W."/>
            <person name="Muthukrishnan S."/>
            <person name="Kramer K.J."/>
            <person name="Arakane Y."/>
            <person name="Beeman R.W."/>
            <person name="Zhu Q."/>
            <person name="Hogenkamp D."/>
            <person name="Dixit R."/>
            <person name="Oppert B."/>
            <person name="Jiang H."/>
            <person name="Zou Z."/>
            <person name="Marshall J."/>
            <person name="Elpidina E."/>
            <person name="Vinokurov K."/>
            <person name="Oppert C."/>
            <person name="Zou Z."/>
            <person name="Evans J."/>
            <person name="Lu Z."/>
            <person name="Zhao P."/>
            <person name="Sumathipala N."/>
            <person name="Altincicek B."/>
            <person name="Vilcinskas A."/>
            <person name="Williams M."/>
            <person name="Hultmark D."/>
            <person name="Hetru C."/>
            <person name="Jiang H."/>
            <person name="Grimmelikhuijzen C.J."/>
            <person name="Hauser F."/>
            <person name="Cazzamali G."/>
            <person name="Williamson M."/>
            <person name="Park Y."/>
            <person name="Li B."/>
            <person name="Tanaka Y."/>
            <person name="Predel R."/>
            <person name="Neupert S."/>
            <person name="Schachtner J."/>
            <person name="Verleyen P."/>
            <person name="Raible F."/>
            <person name="Bork P."/>
            <person name="Friedrich M."/>
            <person name="Walden K.K."/>
            <person name="Robertson H.M."/>
            <person name="Angeli S."/>
            <person name="Foret S."/>
            <person name="Bucher G."/>
            <person name="Schuetz S."/>
            <person name="Maleszka R."/>
            <person name="Wimmer E.A."/>
            <person name="Beeman R.W."/>
            <person name="Lorenzen M."/>
            <person name="Tomoyasu Y."/>
            <person name="Miller S.C."/>
            <person name="Grossmann D."/>
            <person name="Bucher G."/>
        </authorList>
    </citation>
    <scope>NUCLEOTIDE SEQUENCE [LARGE SCALE GENOMIC DNA]</scope>
    <source>
        <strain evidence="6 7">Georgia GA2</strain>
    </source>
</reference>
<dbReference type="EC" id="2.3.-.-" evidence="5"/>
<feature type="transmembrane region" description="Helical" evidence="5">
    <location>
        <begin position="178"/>
        <end position="199"/>
    </location>
</feature>
<feature type="transmembrane region" description="Helical" evidence="5">
    <location>
        <begin position="48"/>
        <end position="67"/>
    </location>
</feature>
<feature type="transmembrane region" description="Helical" evidence="5">
    <location>
        <begin position="335"/>
        <end position="356"/>
    </location>
</feature>
<dbReference type="EMBL" id="KQ971343">
    <property type="protein sequence ID" value="EFA04229.1"/>
    <property type="molecule type" value="Genomic_DNA"/>
</dbReference>
<keyword evidence="3 5" id="KW-1133">Transmembrane helix</keyword>
<feature type="transmembrane region" description="Helical" evidence="5">
    <location>
        <begin position="73"/>
        <end position="92"/>
    </location>
</feature>
<dbReference type="STRING" id="7070.D6WM59"/>
<keyword evidence="5" id="KW-0808">Transferase</keyword>
<feature type="transmembrane region" description="Helical" evidence="5">
    <location>
        <begin position="147"/>
        <end position="166"/>
    </location>
</feature>
<evidence type="ECO:0000313" key="6">
    <source>
        <dbReference type="EMBL" id="EFA04229.1"/>
    </source>
</evidence>
<name>D6WM59_TRICA</name>
<dbReference type="GO" id="GO:0005789">
    <property type="term" value="C:endoplasmic reticulum membrane"/>
    <property type="evidence" value="ECO:0007669"/>
    <property type="project" value="UniProtKB-SubCell"/>
</dbReference>
<dbReference type="PANTHER" id="PTHR20661">
    <property type="entry name" value="PHOSPHATIDYLINOSITOL-GLYCAN BIOSYNTHESIS CLASS W PROTEIN"/>
    <property type="match status" value="1"/>
</dbReference>
<comment type="pathway">
    <text evidence="5">Glycolipid biosynthesis; glycosylphosphatidylinositol-anchor biosynthesis.</text>
</comment>
<organism evidence="6 7">
    <name type="scientific">Tribolium castaneum</name>
    <name type="common">Red flour beetle</name>
    <dbReference type="NCBI Taxonomy" id="7070"/>
    <lineage>
        <taxon>Eukaryota</taxon>
        <taxon>Metazoa</taxon>
        <taxon>Ecdysozoa</taxon>
        <taxon>Arthropoda</taxon>
        <taxon>Hexapoda</taxon>
        <taxon>Insecta</taxon>
        <taxon>Pterygota</taxon>
        <taxon>Neoptera</taxon>
        <taxon>Endopterygota</taxon>
        <taxon>Coleoptera</taxon>
        <taxon>Polyphaga</taxon>
        <taxon>Cucujiformia</taxon>
        <taxon>Tenebrionidae</taxon>
        <taxon>Tenebrionidae incertae sedis</taxon>
        <taxon>Tribolium</taxon>
    </lineage>
</organism>
<comment type="subcellular location">
    <subcellularLocation>
        <location evidence="5">Endoplasmic reticulum membrane</location>
        <topology evidence="5">Multi-pass membrane protein</topology>
    </subcellularLocation>
    <subcellularLocation>
        <location evidence="1">Membrane</location>
        <topology evidence="1">Multi-pass membrane protein</topology>
    </subcellularLocation>
</comment>
<keyword evidence="4 5" id="KW-0472">Membrane</keyword>
<keyword evidence="5" id="KW-0012">Acyltransferase</keyword>
<feature type="transmembrane region" description="Helical" evidence="5">
    <location>
        <begin position="305"/>
        <end position="323"/>
    </location>
</feature>
<proteinExistence type="inferred from homology"/>
<feature type="transmembrane region" description="Helical" evidence="5">
    <location>
        <begin position="20"/>
        <end position="41"/>
    </location>
</feature>
<feature type="transmembrane region" description="Helical" evidence="5">
    <location>
        <begin position="376"/>
        <end position="399"/>
    </location>
</feature>
<dbReference type="Proteomes" id="UP000007266">
    <property type="component" value="Linkage group 5"/>
</dbReference>
<dbReference type="FunCoup" id="D6WM59">
    <property type="interactions" value="996"/>
</dbReference>